<name>F8AHM2_PYRYC</name>
<dbReference type="RefSeq" id="WP_013906450.1">
    <property type="nucleotide sequence ID" value="NC_015680.1"/>
</dbReference>
<dbReference type="AlphaFoldDB" id="F8AHM2"/>
<sequence length="151" mass="17433">MEGISQYVVASYVDDLCKGLRLAVCRGISYLLIGDTRYPLIDSEHLPPEIEIFAKDGHLTFYAFWRESGIEHEAYIKVATTRLHISKGILIAEPHGAFERFRALVIIRLFGDERLFSTLRETIEDEKWRVRKEEGEAVSTYLEEFFKGEGM</sequence>
<evidence type="ECO:0000313" key="2">
    <source>
        <dbReference type="Proteomes" id="UP000008386"/>
    </source>
</evidence>
<dbReference type="KEGG" id="pya:PYCH_17350"/>
<dbReference type="OrthoDB" id="85854at2157"/>
<evidence type="ECO:0000313" key="1">
    <source>
        <dbReference type="EMBL" id="AEH25394.1"/>
    </source>
</evidence>
<dbReference type="Proteomes" id="UP000008386">
    <property type="component" value="Chromosome"/>
</dbReference>
<keyword evidence="2" id="KW-1185">Reference proteome</keyword>
<dbReference type="EMBL" id="CP002779">
    <property type="protein sequence ID" value="AEH25394.1"/>
    <property type="molecule type" value="Genomic_DNA"/>
</dbReference>
<dbReference type="HOGENOM" id="CLU_1727314_0_0_2"/>
<protein>
    <submittedName>
        <fullName evidence="1">Uncharacterized protein</fullName>
    </submittedName>
</protein>
<dbReference type="eggNOG" id="arCOG05720">
    <property type="taxonomic scope" value="Archaea"/>
</dbReference>
<reference evidence="1 2" key="1">
    <citation type="journal article" date="2011" name="J. Bacteriol.">
        <title>Complete genome sequence of the obligate piezophilic hyperthermophilic archaeon Pyrococcus yayanosii CH1.</title>
        <authorList>
            <person name="Jun X."/>
            <person name="Lupeng L."/>
            <person name="Minjuan X."/>
            <person name="Oger P."/>
            <person name="Fengping W."/>
            <person name="Jebbar M."/>
            <person name="Xiang X."/>
        </authorList>
    </citation>
    <scope>NUCLEOTIDE SEQUENCE [LARGE SCALE GENOMIC DNA]</scope>
    <source>
        <strain evidence="2">CH1 / JCM 16557</strain>
    </source>
</reference>
<dbReference type="GeneID" id="10838298"/>
<organism evidence="1 2">
    <name type="scientific">Pyrococcus yayanosii (strain CH1 / JCM 16557)</name>
    <dbReference type="NCBI Taxonomy" id="529709"/>
    <lineage>
        <taxon>Archaea</taxon>
        <taxon>Methanobacteriati</taxon>
        <taxon>Methanobacteriota</taxon>
        <taxon>Thermococci</taxon>
        <taxon>Thermococcales</taxon>
        <taxon>Thermococcaceae</taxon>
        <taxon>Pyrococcus</taxon>
    </lineage>
</organism>
<proteinExistence type="predicted"/>
<accession>F8AHM2</accession>
<gene>
    <name evidence="1" type="ordered locus">PYCH_17350</name>
</gene>